<protein>
    <recommendedName>
        <fullName evidence="4">tripeptidyl-peptidase II</fullName>
        <ecNumber evidence="4">3.4.14.10</ecNumber>
    </recommendedName>
</protein>
<comment type="cofactor">
    <cofactor evidence="11">
        <name>Ca(2+)</name>
        <dbReference type="ChEBI" id="CHEBI:29108"/>
    </cofactor>
    <text evidence="11">Binds 1 Ca(2+) ion per subunit.</text>
</comment>
<evidence type="ECO:0000256" key="6">
    <source>
        <dbReference type="ARBA" id="ARBA00022723"/>
    </source>
</evidence>
<dbReference type="Pfam" id="PF09286">
    <property type="entry name" value="Pro-kuma_activ"/>
    <property type="match status" value="1"/>
</dbReference>
<keyword evidence="8 11" id="KW-0720">Serine protease</keyword>
<dbReference type="GO" id="GO:0008240">
    <property type="term" value="F:tripeptidyl-peptidase activity"/>
    <property type="evidence" value="ECO:0007669"/>
    <property type="project" value="UniProtKB-EC"/>
</dbReference>
<gene>
    <name evidence="13" type="ORF">VHEMI09924</name>
</gene>
<dbReference type="OrthoDB" id="409122at2759"/>
<dbReference type="Proteomes" id="UP000039046">
    <property type="component" value="Unassembled WGS sequence"/>
</dbReference>
<feature type="active site" description="Charge relay system" evidence="11">
    <location>
        <position position="415"/>
    </location>
</feature>
<feature type="active site" description="Charge relay system" evidence="11">
    <location>
        <position position="207"/>
    </location>
</feature>
<dbReference type="InterPro" id="IPR000209">
    <property type="entry name" value="Peptidase_S8/S53_dom"/>
</dbReference>
<dbReference type="InterPro" id="IPR036852">
    <property type="entry name" value="Peptidase_S8/S53_dom_sf"/>
</dbReference>
<comment type="subcellular location">
    <subcellularLocation>
        <location evidence="3">Secreted</location>
        <location evidence="3">Extracellular space</location>
    </subcellularLocation>
</comment>
<dbReference type="InterPro" id="IPR015366">
    <property type="entry name" value="S53_propep"/>
</dbReference>
<evidence type="ECO:0000259" key="12">
    <source>
        <dbReference type="PROSITE" id="PS51695"/>
    </source>
</evidence>
<evidence type="ECO:0000256" key="1">
    <source>
        <dbReference type="ARBA" id="ARBA00001910"/>
    </source>
</evidence>
<dbReference type="SUPFAM" id="SSF52743">
    <property type="entry name" value="Subtilisin-like"/>
    <property type="match status" value="1"/>
</dbReference>
<dbReference type="InterPro" id="IPR050819">
    <property type="entry name" value="Tripeptidyl-peptidase_I"/>
</dbReference>
<dbReference type="EC" id="3.4.14.10" evidence="4"/>
<dbReference type="Gene3D" id="3.40.50.200">
    <property type="entry name" value="Peptidase S8/S53 domain"/>
    <property type="match status" value="1"/>
</dbReference>
<name>A0A0A1TSD5_9HYPO</name>
<dbReference type="SUPFAM" id="SSF54897">
    <property type="entry name" value="Protease propeptides/inhibitors"/>
    <property type="match status" value="1"/>
</dbReference>
<feature type="active site" description="Charge relay system" evidence="11">
    <location>
        <position position="211"/>
    </location>
</feature>
<feature type="binding site" evidence="11">
    <location>
        <position position="459"/>
    </location>
    <ligand>
        <name>Ca(2+)</name>
        <dbReference type="ChEBI" id="CHEBI:29108"/>
    </ligand>
</feature>
<dbReference type="PANTHER" id="PTHR14218:SF15">
    <property type="entry name" value="TRIPEPTIDYL-PEPTIDASE 1"/>
    <property type="match status" value="1"/>
</dbReference>
<evidence type="ECO:0000256" key="2">
    <source>
        <dbReference type="ARBA" id="ARBA00002451"/>
    </source>
</evidence>
<dbReference type="EMBL" id="CDHN01000007">
    <property type="protein sequence ID" value="CEJ94387.1"/>
    <property type="molecule type" value="Genomic_DNA"/>
</dbReference>
<dbReference type="STRING" id="1531966.A0A0A1TSD5"/>
<dbReference type="GO" id="GO:0046872">
    <property type="term" value="F:metal ion binding"/>
    <property type="evidence" value="ECO:0007669"/>
    <property type="project" value="UniProtKB-UniRule"/>
</dbReference>
<evidence type="ECO:0000256" key="4">
    <source>
        <dbReference type="ARBA" id="ARBA00012462"/>
    </source>
</evidence>
<keyword evidence="14" id="KW-1185">Reference proteome</keyword>
<evidence type="ECO:0000313" key="13">
    <source>
        <dbReference type="EMBL" id="CEJ94387.1"/>
    </source>
</evidence>
<dbReference type="GO" id="GO:0004252">
    <property type="term" value="F:serine-type endopeptidase activity"/>
    <property type="evidence" value="ECO:0007669"/>
    <property type="project" value="UniProtKB-UniRule"/>
</dbReference>
<accession>A0A0A1TSD5</accession>
<evidence type="ECO:0000256" key="7">
    <source>
        <dbReference type="ARBA" id="ARBA00022801"/>
    </source>
</evidence>
<feature type="domain" description="Peptidase S53" evidence="12">
    <location>
        <begin position="136"/>
        <end position="499"/>
    </location>
</feature>
<feature type="binding site" evidence="11">
    <location>
        <position position="478"/>
    </location>
    <ligand>
        <name>Ca(2+)</name>
        <dbReference type="ChEBI" id="CHEBI:29108"/>
    </ligand>
</feature>
<organism evidence="13 14">
    <name type="scientific">[Torrubiella] hemipterigena</name>
    <dbReference type="NCBI Taxonomy" id="1531966"/>
    <lineage>
        <taxon>Eukaryota</taxon>
        <taxon>Fungi</taxon>
        <taxon>Dikarya</taxon>
        <taxon>Ascomycota</taxon>
        <taxon>Pezizomycotina</taxon>
        <taxon>Sordariomycetes</taxon>
        <taxon>Hypocreomycetidae</taxon>
        <taxon>Hypocreales</taxon>
        <taxon>Clavicipitaceae</taxon>
        <taxon>Clavicipitaceae incertae sedis</taxon>
        <taxon>'Torrubiella' clade</taxon>
    </lineage>
</organism>
<dbReference type="AlphaFoldDB" id="A0A0A1TSD5"/>
<dbReference type="PROSITE" id="PS51695">
    <property type="entry name" value="SEDOLISIN"/>
    <property type="match status" value="1"/>
</dbReference>
<dbReference type="InterPro" id="IPR023828">
    <property type="entry name" value="Peptidase_S8_Ser-AS"/>
</dbReference>
<feature type="binding site" evidence="11">
    <location>
        <position position="460"/>
    </location>
    <ligand>
        <name>Ca(2+)</name>
        <dbReference type="ChEBI" id="CHEBI:29108"/>
    </ligand>
</feature>
<comment type="catalytic activity">
    <reaction evidence="1">
        <text>Release of an N-terminal tripeptide from a polypeptide.</text>
        <dbReference type="EC" id="3.4.14.10"/>
    </reaction>
</comment>
<dbReference type="InterPro" id="IPR030400">
    <property type="entry name" value="Sedolisin_dom"/>
</dbReference>
<feature type="binding site" evidence="11">
    <location>
        <position position="480"/>
    </location>
    <ligand>
        <name>Ca(2+)</name>
        <dbReference type="ChEBI" id="CHEBI:29108"/>
    </ligand>
</feature>
<evidence type="ECO:0000256" key="10">
    <source>
        <dbReference type="ARBA" id="ARBA00023145"/>
    </source>
</evidence>
<dbReference type="PANTHER" id="PTHR14218">
    <property type="entry name" value="PROTEASE S8 TRIPEPTIDYL PEPTIDASE I CLN2"/>
    <property type="match status" value="1"/>
</dbReference>
<dbReference type="PROSITE" id="PS00138">
    <property type="entry name" value="SUBTILASE_SER"/>
    <property type="match status" value="1"/>
</dbReference>
<dbReference type="CDD" id="cd11377">
    <property type="entry name" value="Pro-peptidase_S53"/>
    <property type="match status" value="1"/>
</dbReference>
<dbReference type="HOGENOM" id="CLU_013783_3_0_1"/>
<dbReference type="Pfam" id="PF00082">
    <property type="entry name" value="Peptidase_S8"/>
    <property type="match status" value="1"/>
</dbReference>
<keyword evidence="7 11" id="KW-0378">Hydrolase</keyword>
<dbReference type="GO" id="GO:0005576">
    <property type="term" value="C:extracellular region"/>
    <property type="evidence" value="ECO:0007669"/>
    <property type="project" value="UniProtKB-SubCell"/>
</dbReference>
<evidence type="ECO:0000256" key="9">
    <source>
        <dbReference type="ARBA" id="ARBA00022837"/>
    </source>
</evidence>
<evidence type="ECO:0000256" key="3">
    <source>
        <dbReference type="ARBA" id="ARBA00004239"/>
    </source>
</evidence>
<keyword evidence="9 11" id="KW-0106">Calcium</keyword>
<evidence type="ECO:0000313" key="14">
    <source>
        <dbReference type="Proteomes" id="UP000039046"/>
    </source>
</evidence>
<keyword evidence="5 11" id="KW-0645">Protease</keyword>
<dbReference type="GO" id="GO:0006508">
    <property type="term" value="P:proteolysis"/>
    <property type="evidence" value="ECO:0007669"/>
    <property type="project" value="UniProtKB-KW"/>
</dbReference>
<comment type="function">
    <text evidence="2">Secreted tripeptidyl-peptidase which degrades proteins at acidic pHs and is involved in virulence.</text>
</comment>
<sequence length="499" mass="53699">MAGKWLTKEQVTGYAAPSDESIKLVKSWIKAAGIADEDIASPSPDWLHVRIPVSKAEELLEAEYKIYNHAVDQSSVVRTTAYSIPQQLLDHIDTIQPTTAFQSDEQSVSADAVTPLRPAKAPKATKVKTANPCDKTTTPQCVLNWYNVDHAGKGGKTSYGISGPKNAHVSHSDLKQFLATYDPKNTNTFQNYSIADGINNETAPTRETTLDIQWSTVLGAGNSRFYTIGRTNASLDKFEYSMISRGTFLASADSPPDIMSTSYGAVESRFTKQYATRICNDFMKASSRGITVLFSTGDNGVGETCSNGRFENHFPGSCPWVLAVGATEWSGTNETATTKFGSGGGFSDFFDVPAYHKTDVADYIRDYVPASYDGKYNAGGRAYPDVALIGERIPIYGPPKKGNGACKTDMTGGTSASTPMWAGLLSQINDYRATIGKPTLGFINPRLYGEADVRAALNDITVGSNPGSDTDGCSVEKGWDPVTGLGSMDFAKLRVALST</sequence>
<keyword evidence="6 11" id="KW-0479">Metal-binding</keyword>
<proteinExistence type="predicted"/>
<dbReference type="SMART" id="SM00944">
    <property type="entry name" value="Pro-kuma_activ"/>
    <property type="match status" value="1"/>
</dbReference>
<dbReference type="CDD" id="cd04056">
    <property type="entry name" value="Peptidases_S53"/>
    <property type="match status" value="1"/>
</dbReference>
<evidence type="ECO:0000256" key="5">
    <source>
        <dbReference type="ARBA" id="ARBA00022670"/>
    </source>
</evidence>
<evidence type="ECO:0000256" key="11">
    <source>
        <dbReference type="PROSITE-ProRule" id="PRU01032"/>
    </source>
</evidence>
<reference evidence="13 14" key="1">
    <citation type="journal article" date="2015" name="Genome Announc.">
        <title>Draft Genome Sequence and Gene Annotation of the Entomopathogenic Fungus Verticillium hemipterigenum.</title>
        <authorList>
            <person name="Horn F."/>
            <person name="Habel A."/>
            <person name="Scharf D.H."/>
            <person name="Dworschak J."/>
            <person name="Brakhage A.A."/>
            <person name="Guthke R."/>
            <person name="Hertweck C."/>
            <person name="Linde J."/>
        </authorList>
    </citation>
    <scope>NUCLEOTIDE SEQUENCE [LARGE SCALE GENOMIC DNA]</scope>
</reference>
<keyword evidence="10" id="KW-0865">Zymogen</keyword>
<evidence type="ECO:0000256" key="8">
    <source>
        <dbReference type="ARBA" id="ARBA00022825"/>
    </source>
</evidence>